<dbReference type="EMBL" id="JACHGH010000004">
    <property type="protein sequence ID" value="MBB6453197.1"/>
    <property type="molecule type" value="Genomic_DNA"/>
</dbReference>
<keyword evidence="2" id="KW-0134">Cell wall</keyword>
<dbReference type="AlphaFoldDB" id="A0A841Q481"/>
<dbReference type="PANTHER" id="PTHR10559">
    <property type="entry name" value="TRANSCOBALAMIN-1/GASTRIC INTRINSIC FACTOR"/>
    <property type="match status" value="1"/>
</dbReference>
<evidence type="ECO:0000256" key="4">
    <source>
        <dbReference type="ARBA" id="ARBA00022729"/>
    </source>
</evidence>
<name>A0A841Q481_9BACI</name>
<keyword evidence="10" id="KW-1185">Reference proteome</keyword>
<keyword evidence="7" id="KW-0812">Transmembrane</keyword>
<dbReference type="Pfam" id="PF00746">
    <property type="entry name" value="Gram_pos_anchor"/>
    <property type="match status" value="1"/>
</dbReference>
<comment type="subcellular location">
    <subcellularLocation>
        <location evidence="1">Secreted</location>
        <location evidence="1">Cell wall</location>
        <topology evidence="1">Peptidoglycan-anchor</topology>
    </subcellularLocation>
</comment>
<dbReference type="InterPro" id="IPR008930">
    <property type="entry name" value="Terpenoid_cyclase/PrenylTrfase"/>
</dbReference>
<evidence type="ECO:0000256" key="1">
    <source>
        <dbReference type="ARBA" id="ARBA00004168"/>
    </source>
</evidence>
<feature type="transmembrane region" description="Helical" evidence="7">
    <location>
        <begin position="580"/>
        <end position="597"/>
    </location>
</feature>
<dbReference type="GO" id="GO:0031419">
    <property type="term" value="F:cobalamin binding"/>
    <property type="evidence" value="ECO:0007669"/>
    <property type="project" value="TreeGrafter"/>
</dbReference>
<accession>A0A841Q481</accession>
<dbReference type="Pfam" id="PF13243">
    <property type="entry name" value="SQHop_cyclase_C"/>
    <property type="match status" value="1"/>
</dbReference>
<evidence type="ECO:0000256" key="5">
    <source>
        <dbReference type="ARBA" id="ARBA00023088"/>
    </source>
</evidence>
<keyword evidence="7" id="KW-0472">Membrane</keyword>
<dbReference type="Gene3D" id="1.50.10.20">
    <property type="match status" value="1"/>
</dbReference>
<feature type="domain" description="Gram-positive cocci surface proteins LPxTG" evidence="8">
    <location>
        <begin position="570"/>
        <end position="603"/>
    </location>
</feature>
<dbReference type="GO" id="GO:0005615">
    <property type="term" value="C:extracellular space"/>
    <property type="evidence" value="ECO:0007669"/>
    <property type="project" value="TreeGrafter"/>
</dbReference>
<dbReference type="InterPro" id="IPR019931">
    <property type="entry name" value="LPXTG_anchor"/>
</dbReference>
<dbReference type="InterPro" id="IPR027954">
    <property type="entry name" value="Transcobalamin-like_C"/>
</dbReference>
<keyword evidence="4" id="KW-0732">Signal</keyword>
<feature type="region of interest" description="Disordered" evidence="6">
    <location>
        <begin position="237"/>
        <end position="257"/>
    </location>
</feature>
<dbReference type="RefSeq" id="WP_174495695.1">
    <property type="nucleotide sequence ID" value="NZ_CADDWK010000004.1"/>
</dbReference>
<dbReference type="PROSITE" id="PS50847">
    <property type="entry name" value="GRAM_POS_ANCHORING"/>
    <property type="match status" value="1"/>
</dbReference>
<evidence type="ECO:0000256" key="7">
    <source>
        <dbReference type="SAM" id="Phobius"/>
    </source>
</evidence>
<keyword evidence="5" id="KW-0572">Peptidoglycan-anchor</keyword>
<sequence length="603" mass="64286">MNKTMMQRLTAIITIFLLVVSNLVFLQPEVSHAAALENGVTISVVDGAGDDILPMTAVSIDEGDTAFDVLNEVTTVIAEDTNWGKDIKSIDGTTLEGTNFWAFYVNGKASNLGSSSYQVTNGDNLLFVYTDWTQTVEELNVTVSAIANEGAEVIPETVVKLVPGATSYDALMQAASEHSVEVLVTVYSDYFSFVNNIGNVDLGTDWWHLGVNGTELQVGAISYEVAEGDHVQFTTDGTLLPPEDSEPETPVDPVAGEPITDSVVEENITNILSYIESNNVSLTYGNEWWIWGLANAGAEMPVSYLTSVIEEVKEVDGNIRSVFDLEKVIIGLSAVGSDASSIVGYDLIDKLVNHKNLENPSINMLIYALLAVDSGQYETPADFRTQLIDSILAQEIDGGGWSLMGNTPSADMTGMVLASLAPYSDQANVQAAIDRAVQFLSTAQDATGGYSSGSNGGDSSESVAQVIIGLSTVGVDPTGDAFTKAGGNLVQHLLKFKQADGGFSHLLEEESSNEMSIQQVEGSSDAIATQQAMLALQAYQNFVNGSGSVYQFTSDPSPVEPVADENENKLPNTATSTTNMMLIGFALLFVGGALFFINRKRAA</sequence>
<dbReference type="Pfam" id="PF14478">
    <property type="entry name" value="DUF4430"/>
    <property type="match status" value="2"/>
</dbReference>
<keyword evidence="7" id="KW-1133">Transmembrane helix</keyword>
<gene>
    <name evidence="9" type="ORF">HNQ94_001645</name>
</gene>
<organism evidence="9 10">
    <name type="scientific">Salirhabdus euzebyi</name>
    <dbReference type="NCBI Taxonomy" id="394506"/>
    <lineage>
        <taxon>Bacteria</taxon>
        <taxon>Bacillati</taxon>
        <taxon>Bacillota</taxon>
        <taxon>Bacilli</taxon>
        <taxon>Bacillales</taxon>
        <taxon>Bacillaceae</taxon>
        <taxon>Salirhabdus</taxon>
    </lineage>
</organism>
<evidence type="ECO:0000313" key="9">
    <source>
        <dbReference type="EMBL" id="MBB6453197.1"/>
    </source>
</evidence>
<dbReference type="Proteomes" id="UP000581688">
    <property type="component" value="Unassembled WGS sequence"/>
</dbReference>
<evidence type="ECO:0000256" key="2">
    <source>
        <dbReference type="ARBA" id="ARBA00022512"/>
    </source>
</evidence>
<dbReference type="GO" id="GO:0015889">
    <property type="term" value="P:cobalamin transport"/>
    <property type="evidence" value="ECO:0007669"/>
    <property type="project" value="TreeGrafter"/>
</dbReference>
<dbReference type="NCBIfam" id="TIGR01167">
    <property type="entry name" value="LPXTG_anchor"/>
    <property type="match status" value="1"/>
</dbReference>
<evidence type="ECO:0000256" key="3">
    <source>
        <dbReference type="ARBA" id="ARBA00022525"/>
    </source>
</evidence>
<dbReference type="InterPro" id="IPR051588">
    <property type="entry name" value="Cobalamin_Transport"/>
</dbReference>
<dbReference type="SUPFAM" id="SSF48239">
    <property type="entry name" value="Terpenoid cyclases/Protein prenyltransferases"/>
    <property type="match status" value="1"/>
</dbReference>
<evidence type="ECO:0000256" key="6">
    <source>
        <dbReference type="SAM" id="MobiDB-lite"/>
    </source>
</evidence>
<comment type="caution">
    <text evidence="9">The sequence shown here is derived from an EMBL/GenBank/DDBJ whole genome shotgun (WGS) entry which is preliminary data.</text>
</comment>
<protein>
    <submittedName>
        <fullName evidence="9">LPXTG-motif cell wall-anchored protein</fullName>
    </submittedName>
</protein>
<keyword evidence="3" id="KW-0964">Secreted</keyword>
<proteinExistence type="predicted"/>
<dbReference type="Gene3D" id="2.170.130.30">
    <property type="match status" value="2"/>
</dbReference>
<evidence type="ECO:0000259" key="8">
    <source>
        <dbReference type="PROSITE" id="PS50847"/>
    </source>
</evidence>
<evidence type="ECO:0000313" key="10">
    <source>
        <dbReference type="Proteomes" id="UP000581688"/>
    </source>
</evidence>
<dbReference type="InterPro" id="IPR032696">
    <property type="entry name" value="SQ_cyclase_C"/>
</dbReference>
<dbReference type="PANTHER" id="PTHR10559:SF18">
    <property type="entry name" value="TRANSCOBALAMIN II"/>
    <property type="match status" value="1"/>
</dbReference>
<reference evidence="9 10" key="1">
    <citation type="submission" date="2020-08" db="EMBL/GenBank/DDBJ databases">
        <title>Genomic Encyclopedia of Type Strains, Phase IV (KMG-IV): sequencing the most valuable type-strain genomes for metagenomic binning, comparative biology and taxonomic classification.</title>
        <authorList>
            <person name="Goeker M."/>
        </authorList>
    </citation>
    <scope>NUCLEOTIDE SEQUENCE [LARGE SCALE GENOMIC DNA]</scope>
    <source>
        <strain evidence="9 10">DSM 19612</strain>
    </source>
</reference>